<comment type="caution">
    <text evidence="3">The sequence shown here is derived from an EMBL/GenBank/DDBJ whole genome shotgun (WGS) entry which is preliminary data.</text>
</comment>
<organism evidence="3 4">
    <name type="scientific">Jiella avicenniae</name>
    <dbReference type="NCBI Taxonomy" id="2907202"/>
    <lineage>
        <taxon>Bacteria</taxon>
        <taxon>Pseudomonadati</taxon>
        <taxon>Pseudomonadota</taxon>
        <taxon>Alphaproteobacteria</taxon>
        <taxon>Hyphomicrobiales</taxon>
        <taxon>Aurantimonadaceae</taxon>
        <taxon>Jiella</taxon>
    </lineage>
</organism>
<comment type="similarity">
    <text evidence="1">Belongs to the sulfur carrier protein TusA family.</text>
</comment>
<dbReference type="Proteomes" id="UP001139035">
    <property type="component" value="Unassembled WGS sequence"/>
</dbReference>
<dbReference type="PANTHER" id="PTHR33279:SF6">
    <property type="entry name" value="SULFUR CARRIER PROTEIN YEDF-RELATED"/>
    <property type="match status" value="1"/>
</dbReference>
<dbReference type="PROSITE" id="PS01148">
    <property type="entry name" value="UPF0033"/>
    <property type="match status" value="1"/>
</dbReference>
<proteinExistence type="inferred from homology"/>
<dbReference type="EMBL" id="JAJUWU010000007">
    <property type="protein sequence ID" value="MCE7027975.1"/>
    <property type="molecule type" value="Genomic_DNA"/>
</dbReference>
<evidence type="ECO:0000313" key="3">
    <source>
        <dbReference type="EMBL" id="MCE7027975.1"/>
    </source>
</evidence>
<accession>A0A9X1NYA9</accession>
<dbReference type="InterPro" id="IPR036868">
    <property type="entry name" value="TusA-like_sf"/>
</dbReference>
<dbReference type="InterPro" id="IPR001455">
    <property type="entry name" value="TusA-like"/>
</dbReference>
<name>A0A9X1NYA9_9HYPH</name>
<evidence type="ECO:0000313" key="4">
    <source>
        <dbReference type="Proteomes" id="UP001139035"/>
    </source>
</evidence>
<reference evidence="3" key="1">
    <citation type="submission" date="2022-01" db="EMBL/GenBank/DDBJ databases">
        <title>Jiella avicenniae sp. nov., a novel endophytic bacterium isolated from bark of Avicennia marina.</title>
        <authorList>
            <person name="Tuo L."/>
        </authorList>
    </citation>
    <scope>NUCLEOTIDE SEQUENCE</scope>
    <source>
        <strain evidence="3">CBK1P-4</strain>
    </source>
</reference>
<keyword evidence="4" id="KW-1185">Reference proteome</keyword>
<protein>
    <submittedName>
        <fullName evidence="3">Sulfurtransferase TusA family protein</fullName>
    </submittedName>
</protein>
<feature type="domain" description="UPF0033" evidence="2">
    <location>
        <begin position="8"/>
        <end position="32"/>
    </location>
</feature>
<evidence type="ECO:0000256" key="1">
    <source>
        <dbReference type="ARBA" id="ARBA00008984"/>
    </source>
</evidence>
<dbReference type="PANTHER" id="PTHR33279">
    <property type="entry name" value="SULFUR CARRIER PROTEIN YEDF-RELATED"/>
    <property type="match status" value="1"/>
</dbReference>
<evidence type="ECO:0000259" key="2">
    <source>
        <dbReference type="PROSITE" id="PS01148"/>
    </source>
</evidence>
<dbReference type="SUPFAM" id="SSF64307">
    <property type="entry name" value="SirA-like"/>
    <property type="match status" value="1"/>
</dbReference>
<dbReference type="AlphaFoldDB" id="A0A9X1NYA9"/>
<dbReference type="CDD" id="cd00291">
    <property type="entry name" value="SirA_YedF_YeeD"/>
    <property type="match status" value="1"/>
</dbReference>
<dbReference type="Gene3D" id="3.30.110.40">
    <property type="entry name" value="TusA-like domain"/>
    <property type="match status" value="1"/>
</dbReference>
<dbReference type="Pfam" id="PF01206">
    <property type="entry name" value="TusA"/>
    <property type="match status" value="1"/>
</dbReference>
<sequence length="79" mass="8758">MAETPLELDLRGLRCPLPVLHTQKRLKMLRRGDRLRVLADDPLAALDIANLCREDGHRLVESRSLGAATRFEIVAAGEG</sequence>
<gene>
    <name evidence="3" type="ORF">LZD57_08225</name>
</gene>